<accession>A0A090FY98</accession>
<organism evidence="3 4">
    <name type="scientific">Mesorhizobium plurifarium</name>
    <dbReference type="NCBI Taxonomy" id="69974"/>
    <lineage>
        <taxon>Bacteria</taxon>
        <taxon>Pseudomonadati</taxon>
        <taxon>Pseudomonadota</taxon>
        <taxon>Alphaproteobacteria</taxon>
        <taxon>Hyphomicrobiales</taxon>
        <taxon>Phyllobacteriaceae</taxon>
        <taxon>Mesorhizobium</taxon>
    </lineage>
</organism>
<dbReference type="AlphaFoldDB" id="A0A090FY98"/>
<evidence type="ECO:0008006" key="5">
    <source>
        <dbReference type="Google" id="ProtNLM"/>
    </source>
</evidence>
<protein>
    <recommendedName>
        <fullName evidence="5">DUF1674 domain-containing protein</fullName>
    </recommendedName>
</protein>
<evidence type="ECO:0000256" key="1">
    <source>
        <dbReference type="ARBA" id="ARBA00005701"/>
    </source>
</evidence>
<sequence length="73" mass="7963">MTELTNKTETAGEGDAPRKVLTPAASRALAEAEARRREYRQAEAKLPKEIGGRGGNEPGRYGDWEVKGLTSDF</sequence>
<dbReference type="EMBL" id="CCNE01000007">
    <property type="protein sequence ID" value="CDX52284.1"/>
    <property type="molecule type" value="Genomic_DNA"/>
</dbReference>
<dbReference type="InterPro" id="IPR012875">
    <property type="entry name" value="SDHF4"/>
</dbReference>
<dbReference type="Pfam" id="PF07896">
    <property type="entry name" value="DUF1674"/>
    <property type="match status" value="1"/>
</dbReference>
<dbReference type="Proteomes" id="UP000046122">
    <property type="component" value="Unassembled WGS sequence"/>
</dbReference>
<feature type="region of interest" description="Disordered" evidence="2">
    <location>
        <begin position="1"/>
        <end position="73"/>
    </location>
</feature>
<feature type="compositionally biased region" description="Basic and acidic residues" evidence="2">
    <location>
        <begin position="30"/>
        <end position="51"/>
    </location>
</feature>
<name>A0A090FY98_MESPL</name>
<comment type="similarity">
    <text evidence="1">Belongs to the SDHAF4 family.</text>
</comment>
<proteinExistence type="inferred from homology"/>
<evidence type="ECO:0000313" key="3">
    <source>
        <dbReference type="EMBL" id="CDX52284.1"/>
    </source>
</evidence>
<reference evidence="3 4" key="1">
    <citation type="submission" date="2014-08" db="EMBL/GenBank/DDBJ databases">
        <authorList>
            <person name="Moulin Lionel"/>
        </authorList>
    </citation>
    <scope>NUCLEOTIDE SEQUENCE [LARGE SCALE GENOMIC DNA]</scope>
</reference>
<evidence type="ECO:0000256" key="2">
    <source>
        <dbReference type="SAM" id="MobiDB-lite"/>
    </source>
</evidence>
<gene>
    <name evidence="3" type="ORF">MPL3365_150027</name>
</gene>
<evidence type="ECO:0000313" key="4">
    <source>
        <dbReference type="Proteomes" id="UP000046122"/>
    </source>
</evidence>